<dbReference type="Proteomes" id="UP000037035">
    <property type="component" value="Unassembled WGS sequence"/>
</dbReference>
<dbReference type="STRING" id="27349.A0A0L6VMF4"/>
<sequence length="380" mass="41372">MATRSTTDMQEFSSGYESSDQDEQCPSPGTALDHRTLKKALSSSSLSSSAFHSTTNSASSNSNLSHLESQPSTTTRPKANWVQKISTFDLRPKLPSWFSRFLGYRKDGIHRPIWALRWLDTFNVPMVLEEYLLAVFCTCSGVIGVIAINTTSSFASLPIPLSVGFVGALAITLSLTLDSAAAAPRNVILSHLFSCLLATVVAKLFLGEESEAIAIKAQLHRQTVWCWAVFVTLASVLFQKATGFLHPSAGATALIGTVQPAFIRIGWRYVEFVMTSVLFMLAMALFWGNIGRKSYPRFWFFQPSPPPPPPLPSSSSSAFQHHSSSKNTSQFSRHPHSSSVPPSEGSSVSPHVSKENLASEFHSNPVSSSEKPLSLSIQTS</sequence>
<keyword evidence="2" id="KW-0812">Transmembrane</keyword>
<feature type="compositionally biased region" description="Low complexity" evidence="1">
    <location>
        <begin position="337"/>
        <end position="351"/>
    </location>
</feature>
<dbReference type="VEuPathDB" id="FungiDB:VP01_1334g4"/>
<evidence type="ECO:0000313" key="5">
    <source>
        <dbReference type="Proteomes" id="UP000037035"/>
    </source>
</evidence>
<feature type="compositionally biased region" description="Low complexity" evidence="1">
    <location>
        <begin position="48"/>
        <end position="67"/>
    </location>
</feature>
<feature type="compositionally biased region" description="Polar residues" evidence="1">
    <location>
        <begin position="361"/>
        <end position="380"/>
    </location>
</feature>
<feature type="transmembrane region" description="Helical" evidence="2">
    <location>
        <begin position="131"/>
        <end position="148"/>
    </location>
</feature>
<dbReference type="EMBL" id="LAVV01003721">
    <property type="protein sequence ID" value="KNZ61933.1"/>
    <property type="molecule type" value="Genomic_DNA"/>
</dbReference>
<dbReference type="PANTHER" id="PTHR33741:SF5">
    <property type="entry name" value="TRANSMEMBRANE PROTEIN DDB_G0269096-RELATED"/>
    <property type="match status" value="1"/>
</dbReference>
<gene>
    <name evidence="4" type="ORF">VP01_1334g4</name>
</gene>
<keyword evidence="5" id="KW-1185">Reference proteome</keyword>
<dbReference type="OrthoDB" id="2016548at2759"/>
<feature type="region of interest" description="Disordered" evidence="1">
    <location>
        <begin position="48"/>
        <end position="77"/>
    </location>
</feature>
<feature type="compositionally biased region" description="Polar residues" evidence="1">
    <location>
        <begin position="68"/>
        <end position="77"/>
    </location>
</feature>
<evidence type="ECO:0000259" key="3">
    <source>
        <dbReference type="Pfam" id="PF04982"/>
    </source>
</evidence>
<keyword evidence="2" id="KW-0472">Membrane</keyword>
<feature type="transmembrane region" description="Helical" evidence="2">
    <location>
        <begin position="269"/>
        <end position="288"/>
    </location>
</feature>
<evidence type="ECO:0000313" key="4">
    <source>
        <dbReference type="EMBL" id="KNZ61933.1"/>
    </source>
</evidence>
<feature type="transmembrane region" description="Helical" evidence="2">
    <location>
        <begin position="187"/>
        <end position="207"/>
    </location>
</feature>
<reference evidence="4 5" key="1">
    <citation type="submission" date="2015-08" db="EMBL/GenBank/DDBJ databases">
        <title>Next Generation Sequencing and Analysis of the Genome of Puccinia sorghi L Schw, the Causal Agent of Maize Common Rust.</title>
        <authorList>
            <person name="Rochi L."/>
            <person name="Burguener G."/>
            <person name="Darino M."/>
            <person name="Turjanski A."/>
            <person name="Kreff E."/>
            <person name="Dieguez M.J."/>
            <person name="Sacco F."/>
        </authorList>
    </citation>
    <scope>NUCLEOTIDE SEQUENCE [LARGE SCALE GENOMIC DNA]</scope>
    <source>
        <strain evidence="4 5">RO10H11247</strain>
    </source>
</reference>
<comment type="caution">
    <text evidence="4">The sequence shown here is derived from an EMBL/GenBank/DDBJ whole genome shotgun (WGS) entry which is preliminary data.</text>
</comment>
<accession>A0A0L6VMF4</accession>
<feature type="region of interest" description="Disordered" evidence="1">
    <location>
        <begin position="309"/>
        <end position="380"/>
    </location>
</feature>
<name>A0A0L6VMF4_9BASI</name>
<feature type="transmembrane region" description="Helical" evidence="2">
    <location>
        <begin position="154"/>
        <end position="175"/>
    </location>
</feature>
<protein>
    <recommendedName>
        <fullName evidence="3">HPP transmembrane region domain-containing protein</fullName>
    </recommendedName>
</protein>
<feature type="compositionally biased region" description="Polar residues" evidence="1">
    <location>
        <begin position="318"/>
        <end position="331"/>
    </location>
</feature>
<feature type="compositionally biased region" description="Polar residues" evidence="1">
    <location>
        <begin position="1"/>
        <end position="18"/>
    </location>
</feature>
<organism evidence="4 5">
    <name type="scientific">Puccinia sorghi</name>
    <dbReference type="NCBI Taxonomy" id="27349"/>
    <lineage>
        <taxon>Eukaryota</taxon>
        <taxon>Fungi</taxon>
        <taxon>Dikarya</taxon>
        <taxon>Basidiomycota</taxon>
        <taxon>Pucciniomycotina</taxon>
        <taxon>Pucciniomycetes</taxon>
        <taxon>Pucciniales</taxon>
        <taxon>Pucciniaceae</taxon>
        <taxon>Puccinia</taxon>
    </lineage>
</organism>
<evidence type="ECO:0000256" key="1">
    <source>
        <dbReference type="SAM" id="MobiDB-lite"/>
    </source>
</evidence>
<keyword evidence="2" id="KW-1133">Transmembrane helix</keyword>
<dbReference type="InterPro" id="IPR058581">
    <property type="entry name" value="TM_HPP"/>
</dbReference>
<proteinExistence type="predicted"/>
<dbReference type="InterPro" id="IPR007065">
    <property type="entry name" value="HPP"/>
</dbReference>
<feature type="transmembrane region" description="Helical" evidence="2">
    <location>
        <begin position="219"/>
        <end position="237"/>
    </location>
</feature>
<dbReference type="Pfam" id="PF04982">
    <property type="entry name" value="TM_HPP"/>
    <property type="match status" value="1"/>
</dbReference>
<evidence type="ECO:0000256" key="2">
    <source>
        <dbReference type="SAM" id="Phobius"/>
    </source>
</evidence>
<feature type="domain" description="HPP transmembrane region" evidence="3">
    <location>
        <begin position="134"/>
        <end position="296"/>
    </location>
</feature>
<dbReference type="AlphaFoldDB" id="A0A0L6VMF4"/>
<feature type="region of interest" description="Disordered" evidence="1">
    <location>
        <begin position="1"/>
        <end position="34"/>
    </location>
</feature>
<dbReference type="PANTHER" id="PTHR33741">
    <property type="entry name" value="TRANSMEMBRANE PROTEIN DDB_G0269096-RELATED"/>
    <property type="match status" value="1"/>
</dbReference>